<dbReference type="AlphaFoldDB" id="A0A382T4C7"/>
<dbReference type="PANTHER" id="PTHR43794">
    <property type="entry name" value="AMINOHYDROLASE SSNA-RELATED"/>
    <property type="match status" value="1"/>
</dbReference>
<evidence type="ECO:0000256" key="1">
    <source>
        <dbReference type="ARBA" id="ARBA00022801"/>
    </source>
</evidence>
<dbReference type="GO" id="GO:0016787">
    <property type="term" value="F:hydrolase activity"/>
    <property type="evidence" value="ECO:0007669"/>
    <property type="project" value="UniProtKB-KW"/>
</dbReference>
<reference evidence="3" key="1">
    <citation type="submission" date="2018-05" db="EMBL/GenBank/DDBJ databases">
        <authorList>
            <person name="Lanie J.A."/>
            <person name="Ng W.-L."/>
            <person name="Kazmierczak K.M."/>
            <person name="Andrzejewski T.M."/>
            <person name="Davidsen T.M."/>
            <person name="Wayne K.J."/>
            <person name="Tettelin H."/>
            <person name="Glass J.I."/>
            <person name="Rusch D."/>
            <person name="Podicherti R."/>
            <person name="Tsui H.-C.T."/>
            <person name="Winkler M.E."/>
        </authorList>
    </citation>
    <scope>NUCLEOTIDE SEQUENCE</scope>
</reference>
<organism evidence="3">
    <name type="scientific">marine metagenome</name>
    <dbReference type="NCBI Taxonomy" id="408172"/>
    <lineage>
        <taxon>unclassified sequences</taxon>
        <taxon>metagenomes</taxon>
        <taxon>ecological metagenomes</taxon>
    </lineage>
</organism>
<dbReference type="Gene3D" id="3.20.20.140">
    <property type="entry name" value="Metal-dependent hydrolases"/>
    <property type="match status" value="1"/>
</dbReference>
<dbReference type="InterPro" id="IPR032466">
    <property type="entry name" value="Metal_Hydrolase"/>
</dbReference>
<gene>
    <name evidence="3" type="ORF">METZ01_LOCUS369181</name>
</gene>
<evidence type="ECO:0000259" key="2">
    <source>
        <dbReference type="Pfam" id="PF01979"/>
    </source>
</evidence>
<dbReference type="InterPro" id="IPR006680">
    <property type="entry name" value="Amidohydro-rel"/>
</dbReference>
<keyword evidence="1" id="KW-0378">Hydrolase</keyword>
<dbReference type="SUPFAM" id="SSF51556">
    <property type="entry name" value="Metallo-dependent hydrolases"/>
    <property type="match status" value="1"/>
</dbReference>
<protein>
    <recommendedName>
        <fullName evidence="2">Amidohydrolase-related domain-containing protein</fullName>
    </recommendedName>
</protein>
<feature type="domain" description="Amidohydrolase-related" evidence="2">
    <location>
        <begin position="18"/>
        <end position="301"/>
    </location>
</feature>
<feature type="non-terminal residue" evidence="3">
    <location>
        <position position="305"/>
    </location>
</feature>
<dbReference type="PANTHER" id="PTHR43794:SF11">
    <property type="entry name" value="AMIDOHYDROLASE-RELATED DOMAIN-CONTAINING PROTEIN"/>
    <property type="match status" value="1"/>
</dbReference>
<dbReference type="InterPro" id="IPR050287">
    <property type="entry name" value="MTA/SAH_deaminase"/>
</dbReference>
<accession>A0A382T4C7</accession>
<dbReference type="EMBL" id="UINC01133409">
    <property type="protein sequence ID" value="SVD16327.1"/>
    <property type="molecule type" value="Genomic_DNA"/>
</dbReference>
<evidence type="ECO:0000313" key="3">
    <source>
        <dbReference type="EMBL" id="SVD16327.1"/>
    </source>
</evidence>
<proteinExistence type="predicted"/>
<dbReference type="Pfam" id="PF01979">
    <property type="entry name" value="Amidohydro_1"/>
    <property type="match status" value="1"/>
</dbReference>
<sequence>MRPYRSEAGRVIDCAGKVLMPGLTDGHTHLFQILGRGLGDGLSLVPWLQEFMFPYSKAMTSEMAVAGARLGALQAVLSGTTTVVDNHYAPTDTATTLAIAGAIEEVGIRGAVARGVFGPTNPGAELMGVDPELFAWTANEELAITLECLTERPAGSLVEIWPAPENIVYVEPDLIGACAELAEQAGVGWHMHCAEAQDEIGFFKTIHGIRPVAWLAKEGLLGPRTSLAHAIWLEPDEIFAMGQYRATAVHNPISNQYLASGVLQLRPLLAAGANVALGSDGSSVAGQDIFEAMKSGVLLHRVDSR</sequence>
<name>A0A382T4C7_9ZZZZ</name>